<name>A0ABZ2PL86_9NOCA</name>
<protein>
    <submittedName>
        <fullName evidence="1">Uncharacterized protein</fullName>
    </submittedName>
</protein>
<dbReference type="RefSeq" id="WP_338890539.1">
    <property type="nucleotide sequence ID" value="NZ_CP147846.1"/>
</dbReference>
<evidence type="ECO:0000313" key="2">
    <source>
        <dbReference type="Proteomes" id="UP001432000"/>
    </source>
</evidence>
<dbReference type="EMBL" id="CP147846">
    <property type="protein sequence ID" value="WXG69642.1"/>
    <property type="molecule type" value="Genomic_DNA"/>
</dbReference>
<dbReference type="Proteomes" id="UP001432000">
    <property type="component" value="Chromosome"/>
</dbReference>
<evidence type="ECO:0000313" key="1">
    <source>
        <dbReference type="EMBL" id="WXG69642.1"/>
    </source>
</evidence>
<gene>
    <name evidence="1" type="ORF">WDS16_03545</name>
</gene>
<sequence>MTDETYQVRRATLDESDARRLGKWASLWADLTHADMTLSGRAGLPDIPSNVSVRRALWESAVVSYGRMATSDKRNVDYEELVKAARGDRGTELHKILMEWRHDHVAHRKSRDLETVNIYADYLNSDPDVLDSIRVHVTSSGGPPADSPFAVEFAEHVKALRDTVWVNYLAPIAELIATRTPRSSTVSVEPETTHALIIEQILWSRTNGTGIADALKSTS</sequence>
<proteinExistence type="predicted"/>
<reference evidence="1 2" key="1">
    <citation type="submission" date="2024-03" db="EMBL/GenBank/DDBJ databases">
        <title>Natural products discovery in diverse microorganisms through a two-stage MS feature dereplication strategy.</title>
        <authorList>
            <person name="Zhang R."/>
        </authorList>
    </citation>
    <scope>NUCLEOTIDE SEQUENCE [LARGE SCALE GENOMIC DNA]</scope>
    <source>
        <strain evidence="1 2">18930</strain>
    </source>
</reference>
<accession>A0ABZ2PL86</accession>
<keyword evidence="2" id="KW-1185">Reference proteome</keyword>
<organism evidence="1 2">
    <name type="scientific">Rhodococcus sovatensis</name>
    <dbReference type="NCBI Taxonomy" id="1805840"/>
    <lineage>
        <taxon>Bacteria</taxon>
        <taxon>Bacillati</taxon>
        <taxon>Actinomycetota</taxon>
        <taxon>Actinomycetes</taxon>
        <taxon>Mycobacteriales</taxon>
        <taxon>Nocardiaceae</taxon>
        <taxon>Rhodococcus</taxon>
    </lineage>
</organism>